<evidence type="ECO:0000256" key="3">
    <source>
        <dbReference type="ARBA" id="ARBA00022801"/>
    </source>
</evidence>
<dbReference type="InterPro" id="IPR057569">
    <property type="entry name" value="C2_nem"/>
</dbReference>
<reference evidence="8" key="1">
    <citation type="submission" date="2024-02" db="UniProtKB">
        <authorList>
            <consortium name="WormBaseParasite"/>
        </authorList>
    </citation>
    <scope>IDENTIFICATION</scope>
</reference>
<dbReference type="AlphaFoldDB" id="A0AAF5DHV6"/>
<organism evidence="7 8">
    <name type="scientific">Strongyloides stercoralis</name>
    <name type="common">Threadworm</name>
    <dbReference type="NCBI Taxonomy" id="6248"/>
    <lineage>
        <taxon>Eukaryota</taxon>
        <taxon>Metazoa</taxon>
        <taxon>Ecdysozoa</taxon>
        <taxon>Nematoda</taxon>
        <taxon>Chromadorea</taxon>
        <taxon>Rhabditida</taxon>
        <taxon>Tylenchina</taxon>
        <taxon>Panagrolaimomorpha</taxon>
        <taxon>Strongyloidoidea</taxon>
        <taxon>Strongyloididae</taxon>
        <taxon>Strongyloides</taxon>
    </lineage>
</organism>
<dbReference type="PROSITE" id="PS00893">
    <property type="entry name" value="NUDIX_BOX"/>
    <property type="match status" value="1"/>
</dbReference>
<keyword evidence="5" id="KW-1133">Transmembrane helix</keyword>
<sequence>CCLKGKRQLVLNCVWDNGSFVGNLMITLRHLVARVNNFSLYKNLFPKQYINSDFSIKMDIERAAGVLIFKKTCNKVEYLILQASYPPYHWTPPKGHLDPGEDEWTAALRETKEEANISPDQYEVYKDFDYVMKYDVKGRPKTVRYYLGRLKDADLDFLAVSSKVIAFNDNQFWITGEVKNVEWKKNCLTIDRCLQPRFQIAFFVSDNSIASRVDSPIIERLSIKNKMPINAFFENASPNDLSTTASVFGVDSLFNVPVICDKSNYIQLFQSFTMDSETIDVVLEGNCFRAFLEIGKHQQKCPWCSEEKSSSKNNNESYLFDFLLLSPNQRVYTIILLVIVLIFLILAVILTFLLVKQKSSNSEGFSRYPYTNTTTRSTITTGTPTSESSDVTNGIFYDIENLQIKGQRFTDLNVSNSVRPPPVSTIPSVRTIDSEYHEYSSITPIDFQQSKSSFLNSWKINRQSKQKNFIPQGYGYI</sequence>
<accession>A0AAF5DHV6</accession>
<evidence type="ECO:0000259" key="6">
    <source>
        <dbReference type="PROSITE" id="PS51462"/>
    </source>
</evidence>
<dbReference type="Pfam" id="PF25330">
    <property type="entry name" value="C2_nem"/>
    <property type="match status" value="1"/>
</dbReference>
<protein>
    <recommendedName>
        <fullName evidence="1">Bis(5'-nucleosyl)-tetraphosphatase [asymmetrical]</fullName>
    </recommendedName>
    <alternativeName>
        <fullName evidence="4">Diadenosine 5',5'''-P1,P4-tetraphosphate asymmetrical hydrolase</fullName>
    </alternativeName>
</protein>
<keyword evidence="5" id="KW-0472">Membrane</keyword>
<evidence type="ECO:0000256" key="5">
    <source>
        <dbReference type="SAM" id="Phobius"/>
    </source>
</evidence>
<evidence type="ECO:0000256" key="2">
    <source>
        <dbReference type="ARBA" id="ARBA00022741"/>
    </source>
</evidence>
<dbReference type="Gene3D" id="3.90.79.10">
    <property type="entry name" value="Nucleoside Triphosphate Pyrophosphohydrolase"/>
    <property type="match status" value="1"/>
</dbReference>
<name>A0AAF5DHV6_STRER</name>
<proteinExistence type="predicted"/>
<dbReference type="InterPro" id="IPR003565">
    <property type="entry name" value="Tetra_PHTase"/>
</dbReference>
<dbReference type="PROSITE" id="PS51462">
    <property type="entry name" value="NUDIX"/>
    <property type="match status" value="1"/>
</dbReference>
<keyword evidence="5" id="KW-0812">Transmembrane</keyword>
<evidence type="ECO:0000313" key="8">
    <source>
        <dbReference type="WBParaSite" id="TCONS_00011958.p1"/>
    </source>
</evidence>
<dbReference type="GO" id="GO:0008796">
    <property type="term" value="F:bis(5'-nucleosyl)-tetraphosphatase activity"/>
    <property type="evidence" value="ECO:0007669"/>
    <property type="project" value="InterPro"/>
</dbReference>
<dbReference type="GO" id="GO:0000166">
    <property type="term" value="F:nucleotide binding"/>
    <property type="evidence" value="ECO:0007669"/>
    <property type="project" value="UniProtKB-KW"/>
</dbReference>
<feature type="domain" description="Nudix hydrolase" evidence="6">
    <location>
        <begin position="59"/>
        <end position="206"/>
    </location>
</feature>
<evidence type="ECO:0000313" key="7">
    <source>
        <dbReference type="Proteomes" id="UP000035681"/>
    </source>
</evidence>
<feature type="transmembrane region" description="Helical" evidence="5">
    <location>
        <begin position="331"/>
        <end position="355"/>
    </location>
</feature>
<dbReference type="InterPro" id="IPR000086">
    <property type="entry name" value="NUDIX_hydrolase_dom"/>
</dbReference>
<dbReference type="InterPro" id="IPR015797">
    <property type="entry name" value="NUDIX_hydrolase-like_dom_sf"/>
</dbReference>
<dbReference type="CDD" id="cd03428">
    <property type="entry name" value="NUDIX_Ap4A_Nudt2"/>
    <property type="match status" value="1"/>
</dbReference>
<dbReference type="Proteomes" id="UP000035681">
    <property type="component" value="Unplaced"/>
</dbReference>
<dbReference type="PANTHER" id="PTHR38626">
    <property type="entry name" value="SKN-1 DEPENDENT ZYGOTIC TRANSCRIPT-RELATED"/>
    <property type="match status" value="1"/>
</dbReference>
<dbReference type="Pfam" id="PF00293">
    <property type="entry name" value="NUDIX"/>
    <property type="match status" value="1"/>
</dbReference>
<keyword evidence="3" id="KW-0378">Hydrolase</keyword>
<keyword evidence="2" id="KW-0547">Nucleotide-binding</keyword>
<keyword evidence="7" id="KW-1185">Reference proteome</keyword>
<dbReference type="InterPro" id="IPR020084">
    <property type="entry name" value="NUDIX_hydrolase_CS"/>
</dbReference>
<dbReference type="InterPro" id="IPR040426">
    <property type="entry name" value="C05B5.4-like"/>
</dbReference>
<evidence type="ECO:0000256" key="1">
    <source>
        <dbReference type="ARBA" id="ARBA00018911"/>
    </source>
</evidence>
<dbReference type="WBParaSite" id="TCONS_00011958.p1">
    <property type="protein sequence ID" value="TCONS_00011958.p1"/>
    <property type="gene ID" value="XLOC_007091"/>
</dbReference>
<evidence type="ECO:0000256" key="4">
    <source>
        <dbReference type="ARBA" id="ARBA00032644"/>
    </source>
</evidence>
<dbReference type="SUPFAM" id="SSF55811">
    <property type="entry name" value="Nudix"/>
    <property type="match status" value="1"/>
</dbReference>
<dbReference type="PANTHER" id="PTHR38626:SF4">
    <property type="entry name" value="SKN-1 DEPENDENT ZYGOTIC TRANSCRIPT"/>
    <property type="match status" value="1"/>
</dbReference>